<comment type="caution">
    <text evidence="1">The sequence shown here is derived from an EMBL/GenBank/DDBJ whole genome shotgun (WGS) entry which is preliminary data.</text>
</comment>
<reference evidence="1 2" key="1">
    <citation type="journal article" date="2017" name="Antonie Van Leeuwenhoek">
        <title>Rhizobium rhizosphaerae sp. nov., a novel species isolated from rice rhizosphere.</title>
        <authorList>
            <person name="Zhao J.J."/>
            <person name="Zhang J."/>
            <person name="Zhang R.J."/>
            <person name="Zhang C.W."/>
            <person name="Yin H.Q."/>
            <person name="Zhang X.X."/>
        </authorList>
    </citation>
    <scope>NUCLEOTIDE SEQUENCE [LARGE SCALE GENOMIC DNA]</scope>
    <source>
        <strain evidence="1 2">BSs20135</strain>
    </source>
</reference>
<dbReference type="EMBL" id="BAEO01000065">
    <property type="protein sequence ID" value="GAC21703.1"/>
    <property type="molecule type" value="Genomic_DNA"/>
</dbReference>
<organism evidence="1 2">
    <name type="scientific">Paraglaciecola arctica BSs20135</name>
    <dbReference type="NCBI Taxonomy" id="493475"/>
    <lineage>
        <taxon>Bacteria</taxon>
        <taxon>Pseudomonadati</taxon>
        <taxon>Pseudomonadota</taxon>
        <taxon>Gammaproteobacteria</taxon>
        <taxon>Alteromonadales</taxon>
        <taxon>Alteromonadaceae</taxon>
        <taxon>Paraglaciecola</taxon>
    </lineage>
</organism>
<evidence type="ECO:0000313" key="2">
    <source>
        <dbReference type="Proteomes" id="UP000006327"/>
    </source>
</evidence>
<sequence length="352" mass="37635">MVTPNVKAEYESQLAAKALIGMHRRKAFTDCFSGTDLRKKGSSIAKDSSGLAATGFEFAGKVAEAAGEALPDVVGAIPIFDAINTVLKIVGIEPGERQDFEMMMAEELAVLTTKGLLGIASLYTPYISTVMAGKDMVKEWVKVATEGHKAYTLKRTIKCDILPGDPQAAGNAVKQLIVRNRNNSARLATINTVKFSVDVAATAGGLGAGGAAAGPITGAASAGAQLANSLFLLGRDYHEMKLANAMLKAVILPSAEDLFGAYPLLGCYLIAGADDSDLLYFFMGEMGKAGWMDKVEQQKKRTLGPLQSEARQSIAESRFELNGFHGSKVNIIIPKKKSKLVHMKSWAQRVFW</sequence>
<accession>K6YY76</accession>
<dbReference type="STRING" id="493475.GARC_4766"/>
<proteinExistence type="predicted"/>
<dbReference type="AlphaFoldDB" id="K6YY76"/>
<name>K6YY76_9ALTE</name>
<gene>
    <name evidence="1" type="ORF">GARC_4766</name>
</gene>
<dbReference type="eggNOG" id="ENOG503494N">
    <property type="taxonomic scope" value="Bacteria"/>
</dbReference>
<evidence type="ECO:0000313" key="1">
    <source>
        <dbReference type="EMBL" id="GAC21703.1"/>
    </source>
</evidence>
<keyword evidence="2" id="KW-1185">Reference proteome</keyword>
<dbReference type="Proteomes" id="UP000006327">
    <property type="component" value="Unassembled WGS sequence"/>
</dbReference>
<protein>
    <submittedName>
        <fullName evidence="1">Uncharacterized protein</fullName>
    </submittedName>
</protein>